<dbReference type="EMBL" id="JAEVFJ010000006">
    <property type="protein sequence ID" value="KAH8103813.1"/>
    <property type="molecule type" value="Genomic_DNA"/>
</dbReference>
<dbReference type="OrthoDB" id="3265815at2759"/>
<name>A0A8K0UUD7_9AGAR</name>
<evidence type="ECO:0000313" key="2">
    <source>
        <dbReference type="Proteomes" id="UP000813824"/>
    </source>
</evidence>
<gene>
    <name evidence="1" type="ORF">BXZ70DRAFT_998754</name>
</gene>
<dbReference type="AlphaFoldDB" id="A0A8K0UUD7"/>
<keyword evidence="2" id="KW-1185">Reference proteome</keyword>
<dbReference type="Proteomes" id="UP000813824">
    <property type="component" value="Unassembled WGS sequence"/>
</dbReference>
<evidence type="ECO:0000313" key="1">
    <source>
        <dbReference type="EMBL" id="KAH8103813.1"/>
    </source>
</evidence>
<accession>A0A8K0UUD7</accession>
<protein>
    <submittedName>
        <fullName evidence="1">Uncharacterized protein</fullName>
    </submittedName>
</protein>
<proteinExistence type="predicted"/>
<comment type="caution">
    <text evidence="1">The sequence shown here is derived from an EMBL/GenBank/DDBJ whole genome shotgun (WGS) entry which is preliminary data.</text>
</comment>
<organism evidence="1 2">
    <name type="scientific">Cristinia sonorae</name>
    <dbReference type="NCBI Taxonomy" id="1940300"/>
    <lineage>
        <taxon>Eukaryota</taxon>
        <taxon>Fungi</taxon>
        <taxon>Dikarya</taxon>
        <taxon>Basidiomycota</taxon>
        <taxon>Agaricomycotina</taxon>
        <taxon>Agaricomycetes</taxon>
        <taxon>Agaricomycetidae</taxon>
        <taxon>Agaricales</taxon>
        <taxon>Pleurotineae</taxon>
        <taxon>Stephanosporaceae</taxon>
        <taxon>Cristinia</taxon>
    </lineage>
</organism>
<sequence length="275" mass="30578">MEGEIPDVILVCPDYVIFYAHLSYLTSISINAFDGLLSVEDANHGDVVQGSSMPLVAFVPQDSLLFNIIIHTIYKLPCSQYNPPLDILLDAVYGLKTYGIPLHELNDFTRSLYGCIMAQIPRRPLEVYLVAAENNIEVLAVASSAHLHSLYLPDITDEMACRMGSKYLMRLIMLHIHRTESLKRLLRNPPSGHPDTLACGFIEQRRLSDAWAYATACLVGDLRPDFPVGLLRDTLGSLASQVHCGACKESLKAKVRQIVLAWSTSIKVRLQLRSA</sequence>
<reference evidence="1" key="1">
    <citation type="journal article" date="2021" name="New Phytol.">
        <title>Evolutionary innovations through gain and loss of genes in the ectomycorrhizal Boletales.</title>
        <authorList>
            <person name="Wu G."/>
            <person name="Miyauchi S."/>
            <person name="Morin E."/>
            <person name="Kuo A."/>
            <person name="Drula E."/>
            <person name="Varga T."/>
            <person name="Kohler A."/>
            <person name="Feng B."/>
            <person name="Cao Y."/>
            <person name="Lipzen A."/>
            <person name="Daum C."/>
            <person name="Hundley H."/>
            <person name="Pangilinan J."/>
            <person name="Johnson J."/>
            <person name="Barry K."/>
            <person name="LaButti K."/>
            <person name="Ng V."/>
            <person name="Ahrendt S."/>
            <person name="Min B."/>
            <person name="Choi I.G."/>
            <person name="Park H."/>
            <person name="Plett J.M."/>
            <person name="Magnuson J."/>
            <person name="Spatafora J.W."/>
            <person name="Nagy L.G."/>
            <person name="Henrissat B."/>
            <person name="Grigoriev I.V."/>
            <person name="Yang Z.L."/>
            <person name="Xu J."/>
            <person name="Martin F.M."/>
        </authorList>
    </citation>
    <scope>NUCLEOTIDE SEQUENCE</scope>
    <source>
        <strain evidence="1">KKN 215</strain>
    </source>
</reference>